<accession>A0A0F9BPW9</accession>
<protein>
    <recommendedName>
        <fullName evidence="1">ERCC4 domain-containing protein</fullName>
    </recommendedName>
</protein>
<evidence type="ECO:0000313" key="2">
    <source>
        <dbReference type="EMBL" id="KKL23949.1"/>
    </source>
</evidence>
<dbReference type="Pfam" id="PF02732">
    <property type="entry name" value="ERCC4"/>
    <property type="match status" value="1"/>
</dbReference>
<dbReference type="GO" id="GO:0003677">
    <property type="term" value="F:DNA binding"/>
    <property type="evidence" value="ECO:0007669"/>
    <property type="project" value="InterPro"/>
</dbReference>
<dbReference type="GO" id="GO:0006259">
    <property type="term" value="P:DNA metabolic process"/>
    <property type="evidence" value="ECO:0007669"/>
    <property type="project" value="UniProtKB-ARBA"/>
</dbReference>
<reference evidence="2" key="1">
    <citation type="journal article" date="2015" name="Nature">
        <title>Complex archaea that bridge the gap between prokaryotes and eukaryotes.</title>
        <authorList>
            <person name="Spang A."/>
            <person name="Saw J.H."/>
            <person name="Jorgensen S.L."/>
            <person name="Zaremba-Niedzwiedzka K."/>
            <person name="Martijn J."/>
            <person name="Lind A.E."/>
            <person name="van Eijk R."/>
            <person name="Schleper C."/>
            <person name="Guy L."/>
            <person name="Ettema T.J."/>
        </authorList>
    </citation>
    <scope>NUCLEOTIDE SEQUENCE</scope>
</reference>
<gene>
    <name evidence="2" type="ORF">LCGC14_2420260</name>
</gene>
<dbReference type="EMBL" id="LAZR01036776">
    <property type="protein sequence ID" value="KKL23949.1"/>
    <property type="molecule type" value="Genomic_DNA"/>
</dbReference>
<dbReference type="SMART" id="SM00891">
    <property type="entry name" value="ERCC4"/>
    <property type="match status" value="1"/>
</dbReference>
<dbReference type="Gene3D" id="3.40.50.10130">
    <property type="match status" value="1"/>
</dbReference>
<comment type="caution">
    <text evidence="2">The sequence shown here is derived from an EMBL/GenBank/DDBJ whole genome shotgun (WGS) entry which is preliminary data.</text>
</comment>
<dbReference type="InterPro" id="IPR011335">
    <property type="entry name" value="Restrct_endonuc-II-like"/>
</dbReference>
<name>A0A0F9BPW9_9ZZZZ</name>
<organism evidence="2">
    <name type="scientific">marine sediment metagenome</name>
    <dbReference type="NCBI Taxonomy" id="412755"/>
    <lineage>
        <taxon>unclassified sequences</taxon>
        <taxon>metagenomes</taxon>
        <taxon>ecological metagenomes</taxon>
    </lineage>
</organism>
<sequence>MDNREDKKMLQLLRIMNSQYNLGVSIKMEFLEVCDYIVRGKDSLVGTVGIELKEKDDFVASIMDGRLFRQVMEMHVNFDRVVVIVIGNLDEVYSKMPDHSKIGALGALVTKFGTSVIQAVNREWAAYLIISILKHARTTIDMTKIFKPKATSEDRELGAISCAEGWGIKLAREAVKYFRIRDISNIDNPITLSSKIRNVGKIKAQNLINLFSGNEGEDFITYVDVMIFEKYLRMILDKDTIIKKLVNKLRKLI</sequence>
<proteinExistence type="predicted"/>
<evidence type="ECO:0000259" key="1">
    <source>
        <dbReference type="SMART" id="SM00891"/>
    </source>
</evidence>
<dbReference type="AlphaFoldDB" id="A0A0F9BPW9"/>
<dbReference type="GO" id="GO:0004518">
    <property type="term" value="F:nuclease activity"/>
    <property type="evidence" value="ECO:0007669"/>
    <property type="project" value="InterPro"/>
</dbReference>
<feature type="domain" description="ERCC4" evidence="1">
    <location>
        <begin position="1"/>
        <end position="89"/>
    </location>
</feature>
<dbReference type="SUPFAM" id="SSF52980">
    <property type="entry name" value="Restriction endonuclease-like"/>
    <property type="match status" value="1"/>
</dbReference>
<dbReference type="InterPro" id="IPR006166">
    <property type="entry name" value="ERCC4_domain"/>
</dbReference>